<gene>
    <name evidence="7" type="primary">LOC117639270</name>
</gene>
<name>A0A6P8YA89_THRPL</name>
<dbReference type="InterPro" id="IPR036188">
    <property type="entry name" value="FAD/NAD-bd_sf"/>
</dbReference>
<dbReference type="GO" id="GO:0032981">
    <property type="term" value="P:mitochondrial respiratory chain complex I assembly"/>
    <property type="evidence" value="ECO:0007669"/>
    <property type="project" value="TreeGrafter"/>
</dbReference>
<comment type="function">
    <text evidence="3">Required for the assembly of the mitochondrial membrane respiratory chain NADH dehydrogenase (Complex I). Involved in mid-late stages of complex I assembly.</text>
</comment>
<dbReference type="Gene3D" id="3.50.50.60">
    <property type="entry name" value="FAD/NAD(P)-binding domain"/>
    <property type="match status" value="1"/>
</dbReference>
<evidence type="ECO:0000256" key="2">
    <source>
        <dbReference type="ARBA" id="ARBA00039785"/>
    </source>
</evidence>
<feature type="domain" description="FAD dependent oxidoreductase" evidence="5">
    <location>
        <begin position="113"/>
        <end position="347"/>
    </location>
</feature>
<organism evidence="7">
    <name type="scientific">Thrips palmi</name>
    <name type="common">Melon thrips</name>
    <dbReference type="NCBI Taxonomy" id="161013"/>
    <lineage>
        <taxon>Eukaryota</taxon>
        <taxon>Metazoa</taxon>
        <taxon>Ecdysozoa</taxon>
        <taxon>Arthropoda</taxon>
        <taxon>Hexapoda</taxon>
        <taxon>Insecta</taxon>
        <taxon>Pterygota</taxon>
        <taxon>Neoptera</taxon>
        <taxon>Paraneoptera</taxon>
        <taxon>Thysanoptera</taxon>
        <taxon>Terebrantia</taxon>
        <taxon>Thripoidea</taxon>
        <taxon>Thripidae</taxon>
        <taxon>Thrips</taxon>
    </lineage>
</organism>
<evidence type="ECO:0000313" key="6">
    <source>
        <dbReference type="Proteomes" id="UP000515158"/>
    </source>
</evidence>
<dbReference type="AlphaFoldDB" id="A0A6P8YA89"/>
<dbReference type="SUPFAM" id="SSF51905">
    <property type="entry name" value="FAD/NAD(P)-binding domain"/>
    <property type="match status" value="1"/>
</dbReference>
<dbReference type="InParanoid" id="A0A6P8YA89"/>
<sequence>MMLRVLPDLCHKSAARAQKAVRRCFSKSSSTYKDNDKINEDVSLPGSDGESGCAPQKKFQYPNISVKPKLINFPYDMEEDPIKRTGQALMFDYKVAKAKLQGKPPPPTPRESDILIVGGGVVGSSIAHHLLERCGPGLQVSILEMDSPNLSTSLQVGRNDLYQQVSLKPNVEMALYASEYYRKLCKHHNPDLPEMSIDFQPNSSLYLAPEEGVEELEGRAEMYRELDWKHQFLTPSLLKRRFPWLNLDGVAAGCLGMNREGICNKFQAVAAMRAQAKQQGVSFIEGKLVGFHFIDQTDLLTGYEQQARYYSPRRVVVQSKTGELSQHTFGYLIFAAGVSVQDLLHKINILQLDMNIPIEAEERFAFDFVCPNGPGIEMPMIMESNGFRFRKAGYCQQLYCMG</sequence>
<dbReference type="RefSeq" id="XP_034230662.1">
    <property type="nucleotide sequence ID" value="XM_034374771.1"/>
</dbReference>
<dbReference type="PANTHER" id="PTHR13847">
    <property type="entry name" value="SARCOSINE DEHYDROGENASE-RELATED"/>
    <property type="match status" value="1"/>
</dbReference>
<dbReference type="OrthoDB" id="424974at2759"/>
<dbReference type="GO" id="GO:0005739">
    <property type="term" value="C:mitochondrion"/>
    <property type="evidence" value="ECO:0007669"/>
    <property type="project" value="GOC"/>
</dbReference>
<evidence type="ECO:0000313" key="7">
    <source>
        <dbReference type="RefSeq" id="XP_034230662.1"/>
    </source>
</evidence>
<dbReference type="FunCoup" id="A0A6P8YA89">
    <property type="interactions" value="613"/>
</dbReference>
<dbReference type="InterPro" id="IPR006076">
    <property type="entry name" value="FAD-dep_OxRdtase"/>
</dbReference>
<reference evidence="7" key="1">
    <citation type="submission" date="2025-08" db="UniProtKB">
        <authorList>
            <consortium name="RefSeq"/>
        </authorList>
    </citation>
    <scope>IDENTIFICATION</scope>
    <source>
        <tissue evidence="7">Total insect</tissue>
    </source>
</reference>
<protein>
    <recommendedName>
        <fullName evidence="2">FAD-dependent oxidoreductase domain-containing protein 1</fullName>
    </recommendedName>
</protein>
<evidence type="ECO:0000256" key="4">
    <source>
        <dbReference type="SAM" id="MobiDB-lite"/>
    </source>
</evidence>
<accession>A0A6P8YA89</accession>
<keyword evidence="1" id="KW-0560">Oxidoreductase</keyword>
<keyword evidence="6" id="KW-1185">Reference proteome</keyword>
<feature type="region of interest" description="Disordered" evidence="4">
    <location>
        <begin position="30"/>
        <end position="57"/>
    </location>
</feature>
<evidence type="ECO:0000256" key="1">
    <source>
        <dbReference type="ARBA" id="ARBA00023002"/>
    </source>
</evidence>
<dbReference type="GeneID" id="117639270"/>
<dbReference type="KEGG" id="tpal:117639270"/>
<dbReference type="Proteomes" id="UP000515158">
    <property type="component" value="Unplaced"/>
</dbReference>
<proteinExistence type="predicted"/>
<evidence type="ECO:0000256" key="3">
    <source>
        <dbReference type="ARBA" id="ARBA00046185"/>
    </source>
</evidence>
<evidence type="ECO:0000259" key="5">
    <source>
        <dbReference type="Pfam" id="PF01266"/>
    </source>
</evidence>
<dbReference type="Gene3D" id="3.30.9.10">
    <property type="entry name" value="D-Amino Acid Oxidase, subunit A, domain 2"/>
    <property type="match status" value="1"/>
</dbReference>
<dbReference type="GO" id="GO:0016491">
    <property type="term" value="F:oxidoreductase activity"/>
    <property type="evidence" value="ECO:0007669"/>
    <property type="project" value="UniProtKB-KW"/>
</dbReference>
<dbReference type="PANTHER" id="PTHR13847:SF287">
    <property type="entry name" value="FAD-DEPENDENT OXIDOREDUCTASE DOMAIN-CONTAINING PROTEIN 1"/>
    <property type="match status" value="1"/>
</dbReference>
<dbReference type="Pfam" id="PF01266">
    <property type="entry name" value="DAO"/>
    <property type="match status" value="1"/>
</dbReference>